<name>A0A8T0FVA7_ARGBR</name>
<gene>
    <name evidence="3" type="ORF">HNY73_002595</name>
</gene>
<keyword evidence="2" id="KW-0472">Membrane</keyword>
<accession>A0A8T0FVA7</accession>
<reference evidence="3" key="2">
    <citation type="submission" date="2020-06" db="EMBL/GenBank/DDBJ databases">
        <authorList>
            <person name="Sheffer M."/>
        </authorList>
    </citation>
    <scope>NUCLEOTIDE SEQUENCE</scope>
</reference>
<keyword evidence="2" id="KW-0812">Transmembrane</keyword>
<reference evidence="3" key="1">
    <citation type="journal article" date="2020" name="bioRxiv">
        <title>Chromosome-level reference genome of the European wasp spider Argiope bruennichi: a resource for studies on range expansion and evolutionary adaptation.</title>
        <authorList>
            <person name="Sheffer M.M."/>
            <person name="Hoppe A."/>
            <person name="Krehenwinkel H."/>
            <person name="Uhl G."/>
            <person name="Kuss A.W."/>
            <person name="Jensen L."/>
            <person name="Jensen C."/>
            <person name="Gillespie R.G."/>
            <person name="Hoff K.J."/>
            <person name="Prost S."/>
        </authorList>
    </citation>
    <scope>NUCLEOTIDE SEQUENCE</scope>
</reference>
<protein>
    <submittedName>
        <fullName evidence="3">Uncharacterized protein</fullName>
    </submittedName>
</protein>
<evidence type="ECO:0000313" key="4">
    <source>
        <dbReference type="Proteomes" id="UP000807504"/>
    </source>
</evidence>
<feature type="region of interest" description="Disordered" evidence="1">
    <location>
        <begin position="34"/>
        <end position="57"/>
    </location>
</feature>
<comment type="caution">
    <text evidence="3">The sequence shown here is derived from an EMBL/GenBank/DDBJ whole genome shotgun (WGS) entry which is preliminary data.</text>
</comment>
<organism evidence="3 4">
    <name type="scientific">Argiope bruennichi</name>
    <name type="common">Wasp spider</name>
    <name type="synonym">Aranea bruennichi</name>
    <dbReference type="NCBI Taxonomy" id="94029"/>
    <lineage>
        <taxon>Eukaryota</taxon>
        <taxon>Metazoa</taxon>
        <taxon>Ecdysozoa</taxon>
        <taxon>Arthropoda</taxon>
        <taxon>Chelicerata</taxon>
        <taxon>Arachnida</taxon>
        <taxon>Araneae</taxon>
        <taxon>Araneomorphae</taxon>
        <taxon>Entelegynae</taxon>
        <taxon>Araneoidea</taxon>
        <taxon>Araneidae</taxon>
        <taxon>Argiope</taxon>
    </lineage>
</organism>
<evidence type="ECO:0000313" key="3">
    <source>
        <dbReference type="EMBL" id="KAF8794632.1"/>
    </source>
</evidence>
<dbReference type="EMBL" id="JABXBU010000002">
    <property type="protein sequence ID" value="KAF8794632.1"/>
    <property type="molecule type" value="Genomic_DNA"/>
</dbReference>
<proteinExistence type="predicted"/>
<dbReference type="AlphaFoldDB" id="A0A8T0FVA7"/>
<dbReference type="Proteomes" id="UP000807504">
    <property type="component" value="Unassembled WGS sequence"/>
</dbReference>
<sequence>MSNTKQAKLPTKNVIQGTLFATPAQLRQWAILKPTSNSTPPQPSPNSKGEVGESSSGLQNGITASIWWIKKLLLGKGKCFAYINGLLVLSLLSMFVLLVVTFYSIWFH</sequence>
<feature type="transmembrane region" description="Helical" evidence="2">
    <location>
        <begin position="79"/>
        <end position="106"/>
    </location>
</feature>
<keyword evidence="2" id="KW-1133">Transmembrane helix</keyword>
<keyword evidence="4" id="KW-1185">Reference proteome</keyword>
<evidence type="ECO:0000256" key="2">
    <source>
        <dbReference type="SAM" id="Phobius"/>
    </source>
</evidence>
<evidence type="ECO:0000256" key="1">
    <source>
        <dbReference type="SAM" id="MobiDB-lite"/>
    </source>
</evidence>